<organism evidence="3 4">
    <name type="scientific">Ramlibacter aurantiacus</name>
    <dbReference type="NCBI Taxonomy" id="2801330"/>
    <lineage>
        <taxon>Bacteria</taxon>
        <taxon>Pseudomonadati</taxon>
        <taxon>Pseudomonadota</taxon>
        <taxon>Betaproteobacteria</taxon>
        <taxon>Burkholderiales</taxon>
        <taxon>Comamonadaceae</taxon>
        <taxon>Ramlibacter</taxon>
    </lineage>
</organism>
<proteinExistence type="predicted"/>
<dbReference type="EMBL" id="JAEQNA010000001">
    <property type="protein sequence ID" value="MBL0418957.1"/>
    <property type="molecule type" value="Genomic_DNA"/>
</dbReference>
<dbReference type="AlphaFoldDB" id="A0A937D354"/>
<protein>
    <submittedName>
        <fullName evidence="3">Uncharacterized protein</fullName>
    </submittedName>
</protein>
<gene>
    <name evidence="3" type="ORF">JI739_01235</name>
</gene>
<accession>A0A937D354</accession>
<feature type="compositionally biased region" description="Low complexity" evidence="2">
    <location>
        <begin position="322"/>
        <end position="338"/>
    </location>
</feature>
<evidence type="ECO:0000313" key="3">
    <source>
        <dbReference type="EMBL" id="MBL0418957.1"/>
    </source>
</evidence>
<evidence type="ECO:0000313" key="4">
    <source>
        <dbReference type="Proteomes" id="UP000613011"/>
    </source>
</evidence>
<feature type="coiled-coil region" evidence="1">
    <location>
        <begin position="135"/>
        <end position="200"/>
    </location>
</feature>
<feature type="region of interest" description="Disordered" evidence="2">
    <location>
        <begin position="306"/>
        <end position="338"/>
    </location>
</feature>
<evidence type="ECO:0000256" key="2">
    <source>
        <dbReference type="SAM" id="MobiDB-lite"/>
    </source>
</evidence>
<keyword evidence="4" id="KW-1185">Reference proteome</keyword>
<evidence type="ECO:0000256" key="1">
    <source>
        <dbReference type="SAM" id="Coils"/>
    </source>
</evidence>
<sequence length="338" mass="36630">MEFLLGLGLSIIGLVLGALVATVTMRERADRSLHGAFEQERAALQGQADVLGEQLQGSENERNRLRAELRELRQVFERCRIALDGANEDRARLAERASRVEAMESEAARTSLRMHIGEEQIRRLKTNDGKQHEALRAARAQLAQLERAAAAQQARLDSVLHALREAAERRGVLEQQAGRVQELERQLRETQAAFEASQRRLLELRGSAARESGGLSAELMLLRESDQRLNGELAVVRGLQQASEAQVRDLLGELAAARRALALPLSALLADREATGSESLVCAGLRGVGQNLAQAQATLDHLQLRLRGPDPDPDPDTEPVQAGSGAAAARAPTDAGTG</sequence>
<feature type="coiled-coil region" evidence="1">
    <location>
        <begin position="41"/>
        <end position="103"/>
    </location>
</feature>
<reference evidence="3" key="1">
    <citation type="submission" date="2021-01" db="EMBL/GenBank/DDBJ databases">
        <title>Ramlibacter sp. strain AW1 16S ribosomal RNA gene Genome sequencing and assembly.</title>
        <authorList>
            <person name="Kang M."/>
        </authorList>
    </citation>
    <scope>NUCLEOTIDE SEQUENCE</scope>
    <source>
        <strain evidence="3">AW1</strain>
    </source>
</reference>
<comment type="caution">
    <text evidence="3">The sequence shown here is derived from an EMBL/GenBank/DDBJ whole genome shotgun (WGS) entry which is preliminary data.</text>
</comment>
<dbReference type="Proteomes" id="UP000613011">
    <property type="component" value="Unassembled WGS sequence"/>
</dbReference>
<keyword evidence="1" id="KW-0175">Coiled coil</keyword>
<dbReference type="RefSeq" id="WP_201682022.1">
    <property type="nucleotide sequence ID" value="NZ_JAEQNA010000001.1"/>
</dbReference>
<name>A0A937D354_9BURK</name>